<accession>A0A0M2NWK1</accession>
<dbReference type="RefSeq" id="WP_019468182.1">
    <property type="nucleotide sequence ID" value="NZ_BKAS01000040.1"/>
</dbReference>
<dbReference type="PANTHER" id="PTHR39165:SF1">
    <property type="entry name" value="DUF456 DOMAIN-CONTAINING PROTEIN"/>
    <property type="match status" value="1"/>
</dbReference>
<dbReference type="PATRIC" id="fig|74704.6.peg.2825"/>
<dbReference type="EMBL" id="LAKJ01000009">
    <property type="protein sequence ID" value="KKI64372.1"/>
    <property type="molecule type" value="Genomic_DNA"/>
</dbReference>
<keyword evidence="1" id="KW-1133">Transmembrane helix</keyword>
<feature type="transmembrane region" description="Helical" evidence="1">
    <location>
        <begin position="129"/>
        <end position="156"/>
    </location>
</feature>
<feature type="transmembrane region" description="Helical" evidence="1">
    <location>
        <begin position="6"/>
        <end position="37"/>
    </location>
</feature>
<protein>
    <submittedName>
        <fullName evidence="2">Putative membrane protein</fullName>
    </submittedName>
</protein>
<evidence type="ECO:0000256" key="1">
    <source>
        <dbReference type="SAM" id="Phobius"/>
    </source>
</evidence>
<dbReference type="InterPro" id="IPR007403">
    <property type="entry name" value="DUF456"/>
</dbReference>
<keyword evidence="1" id="KW-0812">Transmembrane</keyword>
<dbReference type="Proteomes" id="UP000034455">
    <property type="component" value="Unassembled WGS sequence"/>
</dbReference>
<reference evidence="2 3" key="1">
    <citation type="submission" date="2015-03" db="EMBL/GenBank/DDBJ databases">
        <title>Genome Assembly of Staphylococcus cohnii subsp. cohnii strain G22B2.</title>
        <authorList>
            <person name="Nair G."/>
            <person name="Kaur G."/>
            <person name="Khatri I."/>
            <person name="Singh N.K."/>
            <person name="Sathyabama S."/>
            <person name="Maurya S.K."/>
            <person name="Subramanian S."/>
            <person name="Agrewala J.N."/>
            <person name="Mayilraj S."/>
        </authorList>
    </citation>
    <scope>NUCLEOTIDE SEQUENCE [LARGE SCALE GENOMIC DNA]</scope>
    <source>
        <strain evidence="2 3">G22B2</strain>
    </source>
</reference>
<dbReference type="Pfam" id="PF04306">
    <property type="entry name" value="DUF456"/>
    <property type="match status" value="1"/>
</dbReference>
<proteinExistence type="predicted"/>
<evidence type="ECO:0000313" key="3">
    <source>
        <dbReference type="Proteomes" id="UP000034455"/>
    </source>
</evidence>
<dbReference type="PANTHER" id="PTHR39165">
    <property type="entry name" value="IG HYPOTHETICAL 17883"/>
    <property type="match status" value="1"/>
</dbReference>
<dbReference type="GeneID" id="58098323"/>
<name>A0A0M2NWK1_STACC</name>
<comment type="caution">
    <text evidence="2">The sequence shown here is derived from an EMBL/GenBank/DDBJ whole genome shotgun (WGS) entry which is preliminary data.</text>
</comment>
<sequence length="162" mass="18208">MTLILWLFIIAAFVLAFIGLIKPIIPSVLILWIGFLIYQFGFDNHHLSWIFYVSMALFTIFIIIADFIMNKYFVSKFGGSKLSEYAALIGVIVGCFVFPPFGIIIIPFIAVLVVEFIQEPHFSKALKASFGSVVAFLASSIAQAIIMIIMVIWFFIDALLIN</sequence>
<feature type="transmembrane region" description="Helical" evidence="1">
    <location>
        <begin position="88"/>
        <end position="117"/>
    </location>
</feature>
<gene>
    <name evidence="2" type="ORF">UF66_2711</name>
</gene>
<dbReference type="AlphaFoldDB" id="A0A0M2NWK1"/>
<feature type="transmembrane region" description="Helical" evidence="1">
    <location>
        <begin position="49"/>
        <end position="68"/>
    </location>
</feature>
<evidence type="ECO:0000313" key="2">
    <source>
        <dbReference type="EMBL" id="KKI64372.1"/>
    </source>
</evidence>
<organism evidence="2 3">
    <name type="scientific">Staphylococcus cohnii subsp. cohnii</name>
    <dbReference type="NCBI Taxonomy" id="74704"/>
    <lineage>
        <taxon>Bacteria</taxon>
        <taxon>Bacillati</taxon>
        <taxon>Bacillota</taxon>
        <taxon>Bacilli</taxon>
        <taxon>Bacillales</taxon>
        <taxon>Staphylococcaceae</taxon>
        <taxon>Staphylococcus</taxon>
        <taxon>Staphylococcus cohnii species complex</taxon>
    </lineage>
</organism>
<keyword evidence="1" id="KW-0472">Membrane</keyword>